<name>A0A2I0TAS5_LIMLA</name>
<sequence>MRKRLRYLMPSLPQSLVGGPIVPWSTQPPELVGRGREQNEATIIQGEMVRDLLQHLGVHKSMGLDGIHPRVLRKLAKVLNKPLYIIYQQSWQTVEVPVDWRLANMTPIYKKGWKEDQGNYKPVTV</sequence>
<keyword evidence="2" id="KW-1185">Reference proteome</keyword>
<proteinExistence type="predicted"/>
<dbReference type="GO" id="GO:0031012">
    <property type="term" value="C:extracellular matrix"/>
    <property type="evidence" value="ECO:0007669"/>
    <property type="project" value="TreeGrafter"/>
</dbReference>
<dbReference type="GO" id="GO:0061343">
    <property type="term" value="P:cell adhesion involved in heart morphogenesis"/>
    <property type="evidence" value="ECO:0007669"/>
    <property type="project" value="TreeGrafter"/>
</dbReference>
<dbReference type="PANTHER" id="PTHR33395">
    <property type="entry name" value="TRANSCRIPTASE, PUTATIVE-RELATED-RELATED"/>
    <property type="match status" value="1"/>
</dbReference>
<evidence type="ECO:0008006" key="3">
    <source>
        <dbReference type="Google" id="ProtNLM"/>
    </source>
</evidence>
<dbReference type="OrthoDB" id="10067229at2759"/>
<dbReference type="AlphaFoldDB" id="A0A2I0TAS5"/>
<dbReference type="EMBL" id="KZ513742">
    <property type="protein sequence ID" value="PKU30906.1"/>
    <property type="molecule type" value="Genomic_DNA"/>
</dbReference>
<organism evidence="1 2">
    <name type="scientific">Limosa lapponica baueri</name>
    <dbReference type="NCBI Taxonomy" id="1758121"/>
    <lineage>
        <taxon>Eukaryota</taxon>
        <taxon>Metazoa</taxon>
        <taxon>Chordata</taxon>
        <taxon>Craniata</taxon>
        <taxon>Vertebrata</taxon>
        <taxon>Euteleostomi</taxon>
        <taxon>Archelosauria</taxon>
        <taxon>Archosauria</taxon>
        <taxon>Dinosauria</taxon>
        <taxon>Saurischia</taxon>
        <taxon>Theropoda</taxon>
        <taxon>Coelurosauria</taxon>
        <taxon>Aves</taxon>
        <taxon>Neognathae</taxon>
        <taxon>Neoaves</taxon>
        <taxon>Charadriiformes</taxon>
        <taxon>Scolopacidae</taxon>
        <taxon>Limosa</taxon>
    </lineage>
</organism>
<gene>
    <name evidence="1" type="ORF">llap_18790</name>
</gene>
<dbReference type="PANTHER" id="PTHR33395:SF22">
    <property type="entry name" value="REVERSE TRANSCRIPTASE DOMAIN-CONTAINING PROTEIN"/>
    <property type="match status" value="1"/>
</dbReference>
<evidence type="ECO:0000313" key="2">
    <source>
        <dbReference type="Proteomes" id="UP000233556"/>
    </source>
</evidence>
<reference evidence="2" key="2">
    <citation type="submission" date="2017-12" db="EMBL/GenBank/DDBJ databases">
        <title>Genome sequence of the Bar-tailed Godwit (Limosa lapponica baueri).</title>
        <authorList>
            <person name="Lima N.C.B."/>
            <person name="Parody-Merino A.M."/>
            <person name="Battley P.F."/>
            <person name="Fidler A.E."/>
            <person name="Prosdocimi F."/>
        </authorList>
    </citation>
    <scope>NUCLEOTIDE SEQUENCE [LARGE SCALE GENOMIC DNA]</scope>
</reference>
<accession>A0A2I0TAS5</accession>
<evidence type="ECO:0000313" key="1">
    <source>
        <dbReference type="EMBL" id="PKU30906.1"/>
    </source>
</evidence>
<reference evidence="2" key="1">
    <citation type="submission" date="2017-11" db="EMBL/GenBank/DDBJ databases">
        <authorList>
            <person name="Lima N.C."/>
            <person name="Parody-Merino A.M."/>
            <person name="Battley P.F."/>
            <person name="Fidler A.E."/>
            <person name="Prosdocimi F."/>
        </authorList>
    </citation>
    <scope>NUCLEOTIDE SEQUENCE [LARGE SCALE GENOMIC DNA]</scope>
</reference>
<protein>
    <recommendedName>
        <fullName evidence="3">Rna-directed dna polymerase from mobile element jockey-like</fullName>
    </recommendedName>
</protein>
<dbReference type="GO" id="GO:0007508">
    <property type="term" value="P:larval heart development"/>
    <property type="evidence" value="ECO:0007669"/>
    <property type="project" value="TreeGrafter"/>
</dbReference>
<dbReference type="Proteomes" id="UP000233556">
    <property type="component" value="Unassembled WGS sequence"/>
</dbReference>